<dbReference type="AlphaFoldDB" id="A0A6L3B2S9"/>
<gene>
    <name evidence="1" type="ORF">DS837_11050</name>
</gene>
<dbReference type="RefSeq" id="WP_149164800.1">
    <property type="nucleotide sequence ID" value="NZ_QOKV01000005.1"/>
</dbReference>
<dbReference type="Proteomes" id="UP000476837">
    <property type="component" value="Unassembled WGS sequence"/>
</dbReference>
<comment type="caution">
    <text evidence="1">The sequence shown here is derived from an EMBL/GenBank/DDBJ whole genome shotgun (WGS) entry which is preliminary data.</text>
</comment>
<name>A0A6L3B2S9_AZOBR</name>
<dbReference type="EMBL" id="QOKV01000005">
    <property type="protein sequence ID" value="KAA0686226.1"/>
    <property type="molecule type" value="Genomic_DNA"/>
</dbReference>
<evidence type="ECO:0000313" key="2">
    <source>
        <dbReference type="Proteomes" id="UP000476837"/>
    </source>
</evidence>
<reference evidence="1 2" key="1">
    <citation type="submission" date="2018-07" db="EMBL/GenBank/DDBJ databases">
        <title>Genome sequence of Roseomonas fauriae ATCC 49958.</title>
        <authorList>
            <person name="Sant'Anna F.H."/>
            <person name="Baldani J.I."/>
            <person name="Zilli J.E."/>
            <person name="Reis V.M."/>
            <person name="Hartmann A."/>
            <person name="Cruz L."/>
            <person name="de Souza E.M."/>
            <person name="de Oliveira Pedrosa F."/>
            <person name="Passaglia L.M.P."/>
        </authorList>
    </citation>
    <scope>NUCLEOTIDE SEQUENCE [LARGE SCALE GENOMIC DNA]</scope>
    <source>
        <strain evidence="1 2">ATCC 49958</strain>
    </source>
</reference>
<proteinExistence type="predicted"/>
<evidence type="ECO:0000313" key="1">
    <source>
        <dbReference type="EMBL" id="KAA0686226.1"/>
    </source>
</evidence>
<organism evidence="1 2">
    <name type="scientific">Azospirillum brasilense</name>
    <dbReference type="NCBI Taxonomy" id="192"/>
    <lineage>
        <taxon>Bacteria</taxon>
        <taxon>Pseudomonadati</taxon>
        <taxon>Pseudomonadota</taxon>
        <taxon>Alphaproteobacteria</taxon>
        <taxon>Rhodospirillales</taxon>
        <taxon>Azospirillaceae</taxon>
        <taxon>Azospirillum</taxon>
    </lineage>
</organism>
<accession>A0A6L3B2S9</accession>
<sequence length="214" mass="23588">MTLVEYRNLVGHVRALMTTIEMGLAGEPFFWTEAERRVNTRALAMLKLSMHTARGVAERGLTLKRGVQPVGGVQVGEPIGRLDDLYLVPVQTKGGDAVSISPSALTARFNVRRQILDTLDEGLDGDRFVWSDGERSNYIAILHQFGIQLVTATEAKRRGHRVTGCPVGEAYFKAPASRYANVYIFGVQTSEDEQAMAAAARRAARDARYGYQEA</sequence>
<protein>
    <submittedName>
        <fullName evidence="1">Uncharacterized protein</fullName>
    </submittedName>
</protein>